<dbReference type="Gene3D" id="2.160.20.10">
    <property type="entry name" value="Single-stranded right-handed beta-helix, Pectin lyase-like"/>
    <property type="match status" value="1"/>
</dbReference>
<dbReference type="PRINTS" id="PR00807">
    <property type="entry name" value="AMBALLERGEN"/>
</dbReference>
<dbReference type="SUPFAM" id="SSF51126">
    <property type="entry name" value="Pectin lyase-like"/>
    <property type="match status" value="1"/>
</dbReference>
<feature type="domain" description="Pectate lyase" evidence="10">
    <location>
        <begin position="31"/>
        <end position="244"/>
    </location>
</feature>
<comment type="catalytic activity">
    <reaction evidence="1 9">
        <text>Eliminative cleavage of (1-&gt;4)-alpha-D-galacturonan to give oligosaccharides with 4-deoxy-alpha-D-galact-4-enuronosyl groups at their non-reducing ends.</text>
        <dbReference type="EC" id="4.2.2.2"/>
    </reaction>
</comment>
<organism evidence="11 12">
    <name type="scientific">Gossypium lobatum</name>
    <dbReference type="NCBI Taxonomy" id="34289"/>
    <lineage>
        <taxon>Eukaryota</taxon>
        <taxon>Viridiplantae</taxon>
        <taxon>Streptophyta</taxon>
        <taxon>Embryophyta</taxon>
        <taxon>Tracheophyta</taxon>
        <taxon>Spermatophyta</taxon>
        <taxon>Magnoliopsida</taxon>
        <taxon>eudicotyledons</taxon>
        <taxon>Gunneridae</taxon>
        <taxon>Pentapetalae</taxon>
        <taxon>rosids</taxon>
        <taxon>malvids</taxon>
        <taxon>Malvales</taxon>
        <taxon>Malvaceae</taxon>
        <taxon>Malvoideae</taxon>
        <taxon>Gossypium</taxon>
    </lineage>
</organism>
<evidence type="ECO:0000256" key="8">
    <source>
        <dbReference type="ARBA" id="ARBA00023239"/>
    </source>
</evidence>
<comment type="pathway">
    <text evidence="2 9">Glycan metabolism; pectin degradation; 2-dehydro-3-deoxy-D-gluconate from pectin: step 2/5.</text>
</comment>
<proteinExistence type="inferred from homology"/>
<comment type="similarity">
    <text evidence="3 9">Belongs to the polysaccharide lyase 1 family.</text>
</comment>
<dbReference type="GO" id="GO:0045490">
    <property type="term" value="P:pectin catabolic process"/>
    <property type="evidence" value="ECO:0007669"/>
    <property type="project" value="UniProtKB-UniPathway"/>
</dbReference>
<dbReference type="InterPro" id="IPR011050">
    <property type="entry name" value="Pectin_lyase_fold/virulence"/>
</dbReference>
<dbReference type="GO" id="GO:0030570">
    <property type="term" value="F:pectate lyase activity"/>
    <property type="evidence" value="ECO:0007669"/>
    <property type="project" value="UniProtKB-EC"/>
</dbReference>
<comment type="cofactor">
    <cofactor evidence="9">
        <name>Ca(2+)</name>
        <dbReference type="ChEBI" id="CHEBI:29108"/>
    </cofactor>
    <text evidence="9">Binds 1 Ca(2+) ion. Required for its activity.</text>
</comment>
<accession>A0A7J8N324</accession>
<evidence type="ECO:0000256" key="1">
    <source>
        <dbReference type="ARBA" id="ARBA00000695"/>
    </source>
</evidence>
<evidence type="ECO:0000259" key="10">
    <source>
        <dbReference type="SMART" id="SM00656"/>
    </source>
</evidence>
<dbReference type="InterPro" id="IPR018082">
    <property type="entry name" value="AmbAllergen"/>
</dbReference>
<evidence type="ECO:0000256" key="2">
    <source>
        <dbReference type="ARBA" id="ARBA00005220"/>
    </source>
</evidence>
<evidence type="ECO:0000256" key="4">
    <source>
        <dbReference type="ARBA" id="ARBA00012272"/>
    </source>
</evidence>
<dbReference type="PANTHER" id="PTHR31683:SF144">
    <property type="entry name" value="PECTATE LYASE"/>
    <property type="match status" value="1"/>
</dbReference>
<evidence type="ECO:0000256" key="6">
    <source>
        <dbReference type="ARBA" id="ARBA00022729"/>
    </source>
</evidence>
<sequence length="383" mass="42796">MASLPYADVDSTQRAIAGQAEGFGRFAVGGLHGPLVTVTTLSDDGPGSLRDACRNPGPGWIVFKVSGTIRLSTYLSVGSHKTIDGRGERVKLTGKGLRLKECENVIVCNMEFEGGRGHDVDGIQVKPNSKHIWIDRCSFKDYDDGLIDITRGSTDITVSRCYFTQHDKTMLIGADPTHVGDRCIRVTIHHCFFDGTRQRQPRLRFGKVHLYNNYTRNWDIYAVCASVEAQIYSQCNIYEAGKKKKTFEFYTEKVTSRYLFEPFKVQIRFRSGLVDFEFKPLLVQGFKLISFKLEFVLNAALGPNIQAGDREEASSGVIRSEGDLFLNGAQSCLLATGSGEGSVFHPSEYYKTWTMEAPSDSLKQVLQVCTGWQPVPRLLDHHK</sequence>
<dbReference type="SMART" id="SM00656">
    <property type="entry name" value="Amb_all"/>
    <property type="match status" value="1"/>
</dbReference>
<dbReference type="InterPro" id="IPR045032">
    <property type="entry name" value="PEL"/>
</dbReference>
<dbReference type="AlphaFoldDB" id="A0A7J8N324"/>
<evidence type="ECO:0000256" key="5">
    <source>
        <dbReference type="ARBA" id="ARBA00022723"/>
    </source>
</evidence>
<evidence type="ECO:0000256" key="3">
    <source>
        <dbReference type="ARBA" id="ARBA00010980"/>
    </source>
</evidence>
<keyword evidence="12" id="KW-1185">Reference proteome</keyword>
<keyword evidence="5 9" id="KW-0479">Metal-binding</keyword>
<evidence type="ECO:0000256" key="9">
    <source>
        <dbReference type="RuleBase" id="RU361123"/>
    </source>
</evidence>
<keyword evidence="7 9" id="KW-0106">Calcium</keyword>
<dbReference type="InterPro" id="IPR012334">
    <property type="entry name" value="Pectin_lyas_fold"/>
</dbReference>
<dbReference type="UniPathway" id="UPA00545">
    <property type="reaction ID" value="UER00824"/>
</dbReference>
<dbReference type="PANTHER" id="PTHR31683">
    <property type="entry name" value="PECTATE LYASE 18-RELATED"/>
    <property type="match status" value="1"/>
</dbReference>
<dbReference type="EMBL" id="JABEZX010000011">
    <property type="protein sequence ID" value="MBA0571252.1"/>
    <property type="molecule type" value="Genomic_DNA"/>
</dbReference>
<dbReference type="Proteomes" id="UP000593572">
    <property type="component" value="Unassembled WGS sequence"/>
</dbReference>
<evidence type="ECO:0000313" key="11">
    <source>
        <dbReference type="EMBL" id="MBA0571252.1"/>
    </source>
</evidence>
<evidence type="ECO:0000256" key="7">
    <source>
        <dbReference type="ARBA" id="ARBA00022837"/>
    </source>
</evidence>
<name>A0A7J8N324_9ROSI</name>
<comment type="caution">
    <text evidence="11">The sequence shown here is derived from an EMBL/GenBank/DDBJ whole genome shotgun (WGS) entry which is preliminary data.</text>
</comment>
<dbReference type="EC" id="4.2.2.2" evidence="4 9"/>
<reference evidence="11 12" key="1">
    <citation type="journal article" date="2019" name="Genome Biol. Evol.">
        <title>Insights into the evolution of the New World diploid cottons (Gossypium, subgenus Houzingenia) based on genome sequencing.</title>
        <authorList>
            <person name="Grover C.E."/>
            <person name="Arick M.A. 2nd"/>
            <person name="Thrash A."/>
            <person name="Conover J.L."/>
            <person name="Sanders W.S."/>
            <person name="Peterson D.G."/>
            <person name="Frelichowski J.E."/>
            <person name="Scheffler J.A."/>
            <person name="Scheffler B.E."/>
            <person name="Wendel J.F."/>
        </authorList>
    </citation>
    <scope>NUCLEOTIDE SEQUENCE [LARGE SCALE GENOMIC DNA]</scope>
    <source>
        <strain evidence="11">157</strain>
        <tissue evidence="11">Leaf</tissue>
    </source>
</reference>
<protein>
    <recommendedName>
        <fullName evidence="4 9">Pectate lyase</fullName>
        <ecNumber evidence="4 9">4.2.2.2</ecNumber>
    </recommendedName>
</protein>
<dbReference type="GO" id="GO:0046872">
    <property type="term" value="F:metal ion binding"/>
    <property type="evidence" value="ECO:0007669"/>
    <property type="project" value="UniProtKB-KW"/>
</dbReference>
<dbReference type="Pfam" id="PF00544">
    <property type="entry name" value="Pectate_lyase_4"/>
    <property type="match status" value="1"/>
</dbReference>
<keyword evidence="6" id="KW-0732">Signal</keyword>
<keyword evidence="8 9" id="KW-0456">Lyase</keyword>
<dbReference type="InterPro" id="IPR002022">
    <property type="entry name" value="Pec_lyase"/>
</dbReference>
<gene>
    <name evidence="11" type="ORF">Golob_004836</name>
</gene>
<evidence type="ECO:0000313" key="12">
    <source>
        <dbReference type="Proteomes" id="UP000593572"/>
    </source>
</evidence>